<name>A0ABD1XEM2_9LAMI</name>
<keyword evidence="2" id="KW-1185">Reference proteome</keyword>
<dbReference type="EMBL" id="JBFOLJ010000001">
    <property type="protein sequence ID" value="KAL2559353.1"/>
    <property type="molecule type" value="Genomic_DNA"/>
</dbReference>
<protein>
    <recommendedName>
        <fullName evidence="3">Transposase</fullName>
    </recommendedName>
</protein>
<proteinExistence type="predicted"/>
<gene>
    <name evidence="1" type="ORF">Fot_04092</name>
</gene>
<accession>A0ABD1XEM2</accession>
<evidence type="ECO:0000313" key="1">
    <source>
        <dbReference type="EMBL" id="KAL2559353.1"/>
    </source>
</evidence>
<evidence type="ECO:0000313" key="2">
    <source>
        <dbReference type="Proteomes" id="UP001604277"/>
    </source>
</evidence>
<reference evidence="2" key="1">
    <citation type="submission" date="2024-07" db="EMBL/GenBank/DDBJ databases">
        <title>Two chromosome-level genome assemblies of Korean endemic species Abeliophyllum distichum and Forsythia ovata (Oleaceae).</title>
        <authorList>
            <person name="Jang H."/>
        </authorList>
    </citation>
    <scope>NUCLEOTIDE SEQUENCE [LARGE SCALE GENOMIC DNA]</scope>
</reference>
<dbReference type="Proteomes" id="UP001604277">
    <property type="component" value="Unassembled WGS sequence"/>
</dbReference>
<organism evidence="1 2">
    <name type="scientific">Forsythia ovata</name>
    <dbReference type="NCBI Taxonomy" id="205694"/>
    <lineage>
        <taxon>Eukaryota</taxon>
        <taxon>Viridiplantae</taxon>
        <taxon>Streptophyta</taxon>
        <taxon>Embryophyta</taxon>
        <taxon>Tracheophyta</taxon>
        <taxon>Spermatophyta</taxon>
        <taxon>Magnoliopsida</taxon>
        <taxon>eudicotyledons</taxon>
        <taxon>Gunneridae</taxon>
        <taxon>Pentapetalae</taxon>
        <taxon>asterids</taxon>
        <taxon>lamiids</taxon>
        <taxon>Lamiales</taxon>
        <taxon>Oleaceae</taxon>
        <taxon>Forsythieae</taxon>
        <taxon>Forsythia</taxon>
    </lineage>
</organism>
<sequence length="123" mass="13849">MGKISRFIKEYNVGTQVYYNPFNKGVNTLPDSLLLGIFISQRFYLKGDIIIPKLAASLGIRTCSAGSQYPETNLNINFLLRKIRKRKRSNHGKTYLNFGVKGILDLLTQFDTCHSSIGGAIEF</sequence>
<dbReference type="AlphaFoldDB" id="A0ABD1XEM2"/>
<comment type="caution">
    <text evidence="1">The sequence shown here is derived from an EMBL/GenBank/DDBJ whole genome shotgun (WGS) entry which is preliminary data.</text>
</comment>
<evidence type="ECO:0008006" key="3">
    <source>
        <dbReference type="Google" id="ProtNLM"/>
    </source>
</evidence>